<accession>A0A2S7ISL0</accession>
<sequence>MKYYLFFFLLVTHALQAQSFERHYFKENGEETLNPDIAQFFRDYSIKDRKLFHFVQYAMNGVRECEGDTPFITPLTLEGKYIVYDSNQTIREETEYKNGQPEGLQKKYYSNSKLEEVGYWVKDGNAEDEKGRYATSYHIESYLDTTGRAVVEKGTGPCSRWNEAEELIEEGVYLNGLKDGVWEGYPSEQSIIFYNETYEKGVLKHGMSYDALANSYPYTKLDEEAVFTGKEKTLESFLLRAFNKSMIIRKRSFTGEIIVSCLIDIKGDIAEVQIPHVHDGSLRDEIIRIMNKMSGKWQAAKHRGQYITTQFHMPIRL</sequence>
<name>A0A2S7ISL0_9BACT</name>
<dbReference type="Gene3D" id="3.30.1150.10">
    <property type="match status" value="1"/>
</dbReference>
<gene>
    <name evidence="1" type="ORF">C5O19_13935</name>
</gene>
<dbReference type="Gene3D" id="3.90.930.1">
    <property type="match status" value="1"/>
</dbReference>
<keyword evidence="2" id="KW-1185">Reference proteome</keyword>
<evidence type="ECO:0000313" key="1">
    <source>
        <dbReference type="EMBL" id="PQA60666.1"/>
    </source>
</evidence>
<evidence type="ECO:0000313" key="2">
    <source>
        <dbReference type="Proteomes" id="UP000239590"/>
    </source>
</evidence>
<organism evidence="1 2">
    <name type="scientific">Siphonobacter curvatus</name>
    <dbReference type="NCBI Taxonomy" id="2094562"/>
    <lineage>
        <taxon>Bacteria</taxon>
        <taxon>Pseudomonadati</taxon>
        <taxon>Bacteroidota</taxon>
        <taxon>Cytophagia</taxon>
        <taxon>Cytophagales</taxon>
        <taxon>Cytophagaceae</taxon>
        <taxon>Siphonobacter</taxon>
    </lineage>
</organism>
<dbReference type="AlphaFoldDB" id="A0A2S7ISL0"/>
<dbReference type="SUPFAM" id="SSF82185">
    <property type="entry name" value="Histone H3 K4-specific methyltransferase SET7/9 N-terminal domain"/>
    <property type="match status" value="1"/>
</dbReference>
<reference evidence="2" key="1">
    <citation type="submission" date="2018-02" db="EMBL/GenBank/DDBJ databases">
        <title>Genome sequencing of Solimonas sp. HR-BB.</title>
        <authorList>
            <person name="Lee Y."/>
            <person name="Jeon C.O."/>
        </authorList>
    </citation>
    <scope>NUCLEOTIDE SEQUENCE [LARGE SCALE GENOMIC DNA]</scope>
    <source>
        <strain evidence="2">HR-U</strain>
    </source>
</reference>
<dbReference type="Proteomes" id="UP000239590">
    <property type="component" value="Unassembled WGS sequence"/>
</dbReference>
<dbReference type="EMBL" id="PTRA01000001">
    <property type="protein sequence ID" value="PQA60666.1"/>
    <property type="molecule type" value="Genomic_DNA"/>
</dbReference>
<protein>
    <recommendedName>
        <fullName evidence="3">TonB C-terminal domain-containing protein</fullName>
    </recommendedName>
</protein>
<evidence type="ECO:0008006" key="3">
    <source>
        <dbReference type="Google" id="ProtNLM"/>
    </source>
</evidence>
<comment type="caution">
    <text evidence="1">The sequence shown here is derived from an EMBL/GenBank/DDBJ whole genome shotgun (WGS) entry which is preliminary data.</text>
</comment>
<proteinExistence type="predicted"/>
<dbReference type="RefSeq" id="WP_104713182.1">
    <property type="nucleotide sequence ID" value="NZ_PTRA01000001.1"/>
</dbReference>